<reference evidence="2" key="1">
    <citation type="journal article" date="2003" name="Genome Biol.">
        <title>An integrated gene annotation and transcriptional profiling approach towards the full gene content of the Drosophila genome.</title>
        <authorList>
            <person name="Hild M."/>
            <person name="Beckmann B."/>
            <person name="Haas S.A."/>
            <person name="Koch B."/>
            <person name="Solovyev V."/>
            <person name="Busold C."/>
            <person name="Fellenberg K."/>
            <person name="Boutros M."/>
            <person name="Vingron M."/>
            <person name="Sauer F."/>
            <person name="Hoheisel J.D."/>
            <person name="Paro R."/>
        </authorList>
    </citation>
    <scope>NUCLEOTIDE SEQUENCE</scope>
</reference>
<gene>
    <name evidence="2" type="ORF">HDC17337</name>
</gene>
<sequence length="64" mass="6771">NERGNRNGWAWHKGKGLWALEVVVEVVMVVVVVVQSVAGGVGRGWWGWVVPATDSGTATVAIAT</sequence>
<keyword evidence="1" id="KW-0812">Transmembrane</keyword>
<evidence type="ECO:0000313" key="2">
    <source>
        <dbReference type="EMBL" id="DAA03208.1"/>
    </source>
</evidence>
<proteinExistence type="predicted"/>
<keyword evidence="1" id="KW-1133">Transmembrane helix</keyword>
<dbReference type="AlphaFoldDB" id="Q6IIQ8"/>
<dbReference type="EMBL" id="BK003008">
    <property type="protein sequence ID" value="DAA03208.1"/>
    <property type="molecule type" value="Genomic_DNA"/>
</dbReference>
<keyword evidence="1" id="KW-0472">Membrane</keyword>
<evidence type="ECO:0000256" key="1">
    <source>
        <dbReference type="SAM" id="Phobius"/>
    </source>
</evidence>
<feature type="transmembrane region" description="Helical" evidence="1">
    <location>
        <begin position="16"/>
        <end position="38"/>
    </location>
</feature>
<accession>Q6IIQ8</accession>
<name>Q6IIQ8_DROME</name>
<organism evidence="2">
    <name type="scientific">Drosophila melanogaster</name>
    <name type="common">Fruit fly</name>
    <dbReference type="NCBI Taxonomy" id="7227"/>
    <lineage>
        <taxon>Eukaryota</taxon>
        <taxon>Metazoa</taxon>
        <taxon>Ecdysozoa</taxon>
        <taxon>Arthropoda</taxon>
        <taxon>Hexapoda</taxon>
        <taxon>Insecta</taxon>
        <taxon>Pterygota</taxon>
        <taxon>Neoptera</taxon>
        <taxon>Endopterygota</taxon>
        <taxon>Diptera</taxon>
        <taxon>Brachycera</taxon>
        <taxon>Muscomorpha</taxon>
        <taxon>Ephydroidea</taxon>
        <taxon>Drosophilidae</taxon>
        <taxon>Drosophila</taxon>
        <taxon>Sophophora</taxon>
    </lineage>
</organism>
<protein>
    <submittedName>
        <fullName evidence="2">HDC17337</fullName>
    </submittedName>
</protein>
<feature type="non-terminal residue" evidence="2">
    <location>
        <position position="1"/>
    </location>
</feature>